<evidence type="ECO:0000256" key="1">
    <source>
        <dbReference type="SAM" id="MobiDB-lite"/>
    </source>
</evidence>
<dbReference type="Proteomes" id="UP001159405">
    <property type="component" value="Unassembled WGS sequence"/>
</dbReference>
<evidence type="ECO:0000313" key="2">
    <source>
        <dbReference type="EMBL" id="CAH3114860.1"/>
    </source>
</evidence>
<proteinExistence type="predicted"/>
<gene>
    <name evidence="2" type="ORF">PLOB_00022772</name>
</gene>
<sequence>CPQSKYKKLVLSKVATNEGKHQDHDQKREQVVMMDQTRRKRPQRHSPKPVHQPKNHSTRVEFPRRDLERQDGCTSTPKVAGVMSPATPYRNTRQDKQKQGKTAQQDKLKDARDTI</sequence>
<protein>
    <submittedName>
        <fullName evidence="2">Uncharacterized protein</fullName>
    </submittedName>
</protein>
<feature type="compositionally biased region" description="Basic residues" evidence="1">
    <location>
        <begin position="1"/>
        <end position="10"/>
    </location>
</feature>
<accession>A0ABN8NME0</accession>
<feature type="compositionally biased region" description="Basic residues" evidence="1">
    <location>
        <begin position="38"/>
        <end position="57"/>
    </location>
</feature>
<reference evidence="2 3" key="1">
    <citation type="submission" date="2022-05" db="EMBL/GenBank/DDBJ databases">
        <authorList>
            <consortium name="Genoscope - CEA"/>
            <person name="William W."/>
        </authorList>
    </citation>
    <scope>NUCLEOTIDE SEQUENCE [LARGE SCALE GENOMIC DNA]</scope>
</reference>
<feature type="compositionally biased region" description="Basic and acidic residues" evidence="1">
    <location>
        <begin position="18"/>
        <end position="30"/>
    </location>
</feature>
<comment type="caution">
    <text evidence="2">The sequence shown here is derived from an EMBL/GenBank/DDBJ whole genome shotgun (WGS) entry which is preliminary data.</text>
</comment>
<keyword evidence="3" id="KW-1185">Reference proteome</keyword>
<feature type="compositionally biased region" description="Basic and acidic residues" evidence="1">
    <location>
        <begin position="58"/>
        <end position="71"/>
    </location>
</feature>
<feature type="region of interest" description="Disordered" evidence="1">
    <location>
        <begin position="1"/>
        <end position="115"/>
    </location>
</feature>
<feature type="non-terminal residue" evidence="2">
    <location>
        <position position="1"/>
    </location>
</feature>
<evidence type="ECO:0000313" key="3">
    <source>
        <dbReference type="Proteomes" id="UP001159405"/>
    </source>
</evidence>
<feature type="compositionally biased region" description="Basic and acidic residues" evidence="1">
    <location>
        <begin position="92"/>
        <end position="115"/>
    </location>
</feature>
<name>A0ABN8NME0_9CNID</name>
<organism evidence="2 3">
    <name type="scientific">Porites lobata</name>
    <dbReference type="NCBI Taxonomy" id="104759"/>
    <lineage>
        <taxon>Eukaryota</taxon>
        <taxon>Metazoa</taxon>
        <taxon>Cnidaria</taxon>
        <taxon>Anthozoa</taxon>
        <taxon>Hexacorallia</taxon>
        <taxon>Scleractinia</taxon>
        <taxon>Fungiina</taxon>
        <taxon>Poritidae</taxon>
        <taxon>Porites</taxon>
    </lineage>
</organism>
<dbReference type="EMBL" id="CALNXK010000027">
    <property type="protein sequence ID" value="CAH3114860.1"/>
    <property type="molecule type" value="Genomic_DNA"/>
</dbReference>